<dbReference type="AlphaFoldDB" id="A0A8H6K1S9"/>
<accession>A0A8H6K1S9</accession>
<dbReference type="OrthoDB" id="4851229at2759"/>
<comment type="caution">
    <text evidence="2">The sequence shown here is derived from an EMBL/GenBank/DDBJ whole genome shotgun (WGS) entry which is preliminary data.</text>
</comment>
<protein>
    <submittedName>
        <fullName evidence="2">Uncharacterized protein</fullName>
    </submittedName>
</protein>
<gene>
    <name evidence="2" type="ORF">CMUS01_10985</name>
</gene>
<sequence>MSLSKDGDQSVSADTQQLVREGYEFEVMSNDPESVPDIIVWELRYMTTRMTVLVRAALEEPSTRLSRKDTWDKEKFPSPHGWRLPAV</sequence>
<proteinExistence type="predicted"/>
<feature type="compositionally biased region" description="Basic and acidic residues" evidence="1">
    <location>
        <begin position="63"/>
        <end position="77"/>
    </location>
</feature>
<feature type="region of interest" description="Disordered" evidence="1">
    <location>
        <begin position="63"/>
        <end position="87"/>
    </location>
</feature>
<evidence type="ECO:0000313" key="2">
    <source>
        <dbReference type="EMBL" id="KAF6822701.1"/>
    </source>
</evidence>
<dbReference type="EMBL" id="WIGM01000532">
    <property type="protein sequence ID" value="KAF6822701.1"/>
    <property type="molecule type" value="Genomic_DNA"/>
</dbReference>
<organism evidence="2 3">
    <name type="scientific">Colletotrichum musicola</name>
    <dbReference type="NCBI Taxonomy" id="2175873"/>
    <lineage>
        <taxon>Eukaryota</taxon>
        <taxon>Fungi</taxon>
        <taxon>Dikarya</taxon>
        <taxon>Ascomycota</taxon>
        <taxon>Pezizomycotina</taxon>
        <taxon>Sordariomycetes</taxon>
        <taxon>Hypocreomycetidae</taxon>
        <taxon>Glomerellales</taxon>
        <taxon>Glomerellaceae</taxon>
        <taxon>Colletotrichum</taxon>
        <taxon>Colletotrichum orchidearum species complex</taxon>
    </lineage>
</organism>
<evidence type="ECO:0000256" key="1">
    <source>
        <dbReference type="SAM" id="MobiDB-lite"/>
    </source>
</evidence>
<evidence type="ECO:0000313" key="3">
    <source>
        <dbReference type="Proteomes" id="UP000639643"/>
    </source>
</evidence>
<reference evidence="2" key="1">
    <citation type="journal article" date="2020" name="Phytopathology">
        <title>Genome Sequence Resources of Colletotrichum truncatum, C. plurivorum, C. musicola, and C. sojae: Four Species Pathogenic to Soybean (Glycine max).</title>
        <authorList>
            <person name="Rogerio F."/>
            <person name="Boufleur T.R."/>
            <person name="Ciampi-Guillardi M."/>
            <person name="Sukno S.A."/>
            <person name="Thon M.R."/>
            <person name="Massola Junior N.S."/>
            <person name="Baroncelli R."/>
        </authorList>
    </citation>
    <scope>NUCLEOTIDE SEQUENCE</scope>
    <source>
        <strain evidence="2">LFN0074</strain>
    </source>
</reference>
<name>A0A8H6K1S9_9PEZI</name>
<dbReference type="Proteomes" id="UP000639643">
    <property type="component" value="Unassembled WGS sequence"/>
</dbReference>
<keyword evidence="3" id="KW-1185">Reference proteome</keyword>